<evidence type="ECO:0000313" key="3">
    <source>
        <dbReference type="EMBL" id="MCW7754602.1"/>
    </source>
</evidence>
<dbReference type="PANTHER" id="PTHR42924">
    <property type="entry name" value="EXONUCLEASE"/>
    <property type="match status" value="1"/>
</dbReference>
<feature type="region of interest" description="Disordered" evidence="1">
    <location>
        <begin position="1"/>
        <end position="25"/>
    </location>
</feature>
<comment type="caution">
    <text evidence="3">The sequence shown here is derived from an EMBL/GenBank/DDBJ whole genome shotgun (WGS) entry which is preliminary data.</text>
</comment>
<reference evidence="3 4" key="1">
    <citation type="submission" date="2022-11" db="EMBL/GenBank/DDBJ databases">
        <title>Desulfobotulus tamanensis H1 sp. nov. - anaerobic, alkaliphilic, sulphate reducing bacterium isolated from terrestrial mud volcano.</title>
        <authorList>
            <person name="Frolova A."/>
            <person name="Merkel A.Y."/>
            <person name="Slobodkin A.I."/>
        </authorList>
    </citation>
    <scope>NUCLEOTIDE SEQUENCE [LARGE SCALE GENOMIC DNA]</scope>
    <source>
        <strain evidence="3 4">H1</strain>
    </source>
</reference>
<organism evidence="3 4">
    <name type="scientific">Desulfobotulus pelophilus</name>
    <dbReference type="NCBI Taxonomy" id="2823377"/>
    <lineage>
        <taxon>Bacteria</taxon>
        <taxon>Pseudomonadati</taxon>
        <taxon>Thermodesulfobacteriota</taxon>
        <taxon>Desulfobacteria</taxon>
        <taxon>Desulfobacterales</taxon>
        <taxon>Desulfobacteraceae</taxon>
        <taxon>Desulfobotulus</taxon>
    </lineage>
</organism>
<feature type="compositionally biased region" description="Polar residues" evidence="1">
    <location>
        <begin position="15"/>
        <end position="25"/>
    </location>
</feature>
<dbReference type="CDD" id="cd07438">
    <property type="entry name" value="PHP_HisPPase_AMP"/>
    <property type="match status" value="1"/>
</dbReference>
<evidence type="ECO:0000259" key="2">
    <source>
        <dbReference type="SMART" id="SM00481"/>
    </source>
</evidence>
<sequence>MAFESLDPAVDLHTHSTASDGSRTPQELMEEAVSLGLAALSITDHDTMAGVLEVLDAGFCSAIHFVPGVEISATVPEGMDRQDSLHILGYGMNPHDRQLTSLLERLQEAREKRNPLMIRKLQNLGLDITMEEVAEKSGSGLVGRPHMAGVLVDKGLVPDVDTAFERYLGSGRPAYEEKYRVPWKEAIRVIRTAGGVPVLAHPGLIRGLDRESLRSLLVRLCAEGLSGVEVYYPRHDRVLVSTLEALASEMGLIRTGGSDYHGGLKDGIALGRGFGDLLVPYEVYEELRLAMKKAAGG</sequence>
<dbReference type="InterPro" id="IPR052018">
    <property type="entry name" value="PHP_domain"/>
</dbReference>
<accession>A0ABT3NAW5</accession>
<dbReference type="InterPro" id="IPR016195">
    <property type="entry name" value="Pol/histidinol_Pase-like"/>
</dbReference>
<dbReference type="PANTHER" id="PTHR42924:SF3">
    <property type="entry name" value="POLYMERASE_HISTIDINOL PHOSPHATASE N-TERMINAL DOMAIN-CONTAINING PROTEIN"/>
    <property type="match status" value="1"/>
</dbReference>
<dbReference type="Proteomes" id="UP001209681">
    <property type="component" value="Unassembled WGS sequence"/>
</dbReference>
<dbReference type="RefSeq" id="WP_265425515.1">
    <property type="nucleotide sequence ID" value="NZ_JAPFPW010000013.1"/>
</dbReference>
<dbReference type="InterPro" id="IPR003141">
    <property type="entry name" value="Pol/His_phosphatase_N"/>
</dbReference>
<name>A0ABT3NAW5_9BACT</name>
<keyword evidence="4" id="KW-1185">Reference proteome</keyword>
<evidence type="ECO:0000313" key="4">
    <source>
        <dbReference type="Proteomes" id="UP001209681"/>
    </source>
</evidence>
<dbReference type="EMBL" id="JAPFPW010000013">
    <property type="protein sequence ID" value="MCW7754602.1"/>
    <property type="molecule type" value="Genomic_DNA"/>
</dbReference>
<dbReference type="SUPFAM" id="SSF89550">
    <property type="entry name" value="PHP domain-like"/>
    <property type="match status" value="1"/>
</dbReference>
<proteinExistence type="predicted"/>
<dbReference type="InterPro" id="IPR004013">
    <property type="entry name" value="PHP_dom"/>
</dbReference>
<dbReference type="Pfam" id="PF02811">
    <property type="entry name" value="PHP"/>
    <property type="match status" value="1"/>
</dbReference>
<feature type="domain" description="Polymerase/histidinol phosphatase N-terminal" evidence="2">
    <location>
        <begin position="10"/>
        <end position="75"/>
    </location>
</feature>
<dbReference type="Gene3D" id="3.20.20.140">
    <property type="entry name" value="Metal-dependent hydrolases"/>
    <property type="match status" value="1"/>
</dbReference>
<gene>
    <name evidence="3" type="ORF">OOT00_11465</name>
</gene>
<dbReference type="Gene3D" id="1.10.150.650">
    <property type="match status" value="1"/>
</dbReference>
<protein>
    <submittedName>
        <fullName evidence="3">PHP domain-containing protein</fullName>
    </submittedName>
</protein>
<dbReference type="SMART" id="SM00481">
    <property type="entry name" value="POLIIIAc"/>
    <property type="match status" value="1"/>
</dbReference>
<evidence type="ECO:0000256" key="1">
    <source>
        <dbReference type="SAM" id="MobiDB-lite"/>
    </source>
</evidence>